<organism evidence="6 7">
    <name type="scientific">Actinomycetospora chlora</name>
    <dbReference type="NCBI Taxonomy" id="663608"/>
    <lineage>
        <taxon>Bacteria</taxon>
        <taxon>Bacillati</taxon>
        <taxon>Actinomycetota</taxon>
        <taxon>Actinomycetes</taxon>
        <taxon>Pseudonocardiales</taxon>
        <taxon>Pseudonocardiaceae</taxon>
        <taxon>Actinomycetospora</taxon>
    </lineage>
</organism>
<comment type="subcellular location">
    <subcellularLocation>
        <location evidence="1">Membrane</location>
        <topology evidence="1">Multi-pass membrane protein</topology>
    </subcellularLocation>
</comment>
<dbReference type="PANTHER" id="PTHR30520:SF2">
    <property type="entry name" value="INNER MEMBRANE PROTEIN YFDC"/>
    <property type="match status" value="1"/>
</dbReference>
<dbReference type="Pfam" id="PF01226">
    <property type="entry name" value="Form_Nir_trans"/>
    <property type="match status" value="1"/>
</dbReference>
<feature type="transmembrane region" description="Helical" evidence="5">
    <location>
        <begin position="60"/>
        <end position="81"/>
    </location>
</feature>
<feature type="transmembrane region" description="Helical" evidence="5">
    <location>
        <begin position="134"/>
        <end position="154"/>
    </location>
</feature>
<sequence>MADRIDRADRTLMTAQDDTTAAERDSQGRHDAIREHEVERTFDQVVQNGRPRLYRTPTELVASGTIAGVEIALGVLAFLAVEQATGSKLLAGIAFSVGFIALLLGNSELFTEGFLVPVAVVAAKEATWSRLGRFWVLTLVGNLVGGWVTMWAVVNAFPALRSTAVKDGATYATSSLHLSTFLLAVIAGVVMTLLTRMRNGTDDDVAKVVASVAVAFLVAGLSMYHSVLDSLFIFGGIHAGGSYGYGNWIVFFAWSVGGNIVGGLGITTALRLLRSGERLQEWRAAPGPHHDG</sequence>
<evidence type="ECO:0000256" key="5">
    <source>
        <dbReference type="SAM" id="Phobius"/>
    </source>
</evidence>
<gene>
    <name evidence="6" type="ORF">GCM10023200_45850</name>
</gene>
<dbReference type="Proteomes" id="UP001500928">
    <property type="component" value="Unassembled WGS sequence"/>
</dbReference>
<evidence type="ECO:0000313" key="7">
    <source>
        <dbReference type="Proteomes" id="UP001500928"/>
    </source>
</evidence>
<dbReference type="PANTHER" id="PTHR30520">
    <property type="entry name" value="FORMATE TRANSPORTER-RELATED"/>
    <property type="match status" value="1"/>
</dbReference>
<feature type="transmembrane region" description="Helical" evidence="5">
    <location>
        <begin position="206"/>
        <end position="228"/>
    </location>
</feature>
<keyword evidence="2 5" id="KW-0812">Transmembrane</keyword>
<evidence type="ECO:0000256" key="3">
    <source>
        <dbReference type="ARBA" id="ARBA00022989"/>
    </source>
</evidence>
<dbReference type="InterPro" id="IPR000292">
    <property type="entry name" value="For/NO2_transpt"/>
</dbReference>
<name>A0ABP9C3V1_9PSEU</name>
<evidence type="ECO:0000313" key="6">
    <source>
        <dbReference type="EMBL" id="GAA4803441.1"/>
    </source>
</evidence>
<keyword evidence="4 5" id="KW-0472">Membrane</keyword>
<comment type="caution">
    <text evidence="6">The sequence shown here is derived from an EMBL/GenBank/DDBJ whole genome shotgun (WGS) entry which is preliminary data.</text>
</comment>
<protein>
    <submittedName>
        <fullName evidence="6">Formate/nitrite transporter family protein</fullName>
    </submittedName>
</protein>
<dbReference type="InterPro" id="IPR023271">
    <property type="entry name" value="Aquaporin-like"/>
</dbReference>
<reference evidence="7" key="1">
    <citation type="journal article" date="2019" name="Int. J. Syst. Evol. Microbiol.">
        <title>The Global Catalogue of Microorganisms (GCM) 10K type strain sequencing project: providing services to taxonomists for standard genome sequencing and annotation.</title>
        <authorList>
            <consortium name="The Broad Institute Genomics Platform"/>
            <consortium name="The Broad Institute Genome Sequencing Center for Infectious Disease"/>
            <person name="Wu L."/>
            <person name="Ma J."/>
        </authorList>
    </citation>
    <scope>NUCLEOTIDE SEQUENCE [LARGE SCALE GENOMIC DNA]</scope>
    <source>
        <strain evidence="7">JCM 17979</strain>
    </source>
</reference>
<evidence type="ECO:0000256" key="1">
    <source>
        <dbReference type="ARBA" id="ARBA00004141"/>
    </source>
</evidence>
<dbReference type="Gene3D" id="1.20.1080.10">
    <property type="entry name" value="Glycerol uptake facilitator protein"/>
    <property type="match status" value="1"/>
</dbReference>
<evidence type="ECO:0000256" key="4">
    <source>
        <dbReference type="ARBA" id="ARBA00023136"/>
    </source>
</evidence>
<feature type="transmembrane region" description="Helical" evidence="5">
    <location>
        <begin position="174"/>
        <end position="194"/>
    </location>
</feature>
<feature type="transmembrane region" description="Helical" evidence="5">
    <location>
        <begin position="248"/>
        <end position="273"/>
    </location>
</feature>
<evidence type="ECO:0000256" key="2">
    <source>
        <dbReference type="ARBA" id="ARBA00022692"/>
    </source>
</evidence>
<keyword evidence="7" id="KW-1185">Reference proteome</keyword>
<proteinExistence type="predicted"/>
<feature type="transmembrane region" description="Helical" evidence="5">
    <location>
        <begin position="93"/>
        <end position="122"/>
    </location>
</feature>
<accession>A0ABP9C3V1</accession>
<keyword evidence="3 5" id="KW-1133">Transmembrane helix</keyword>
<dbReference type="EMBL" id="BAABHO010000045">
    <property type="protein sequence ID" value="GAA4803441.1"/>
    <property type="molecule type" value="Genomic_DNA"/>
</dbReference>